<feature type="region of interest" description="Disordered" evidence="1">
    <location>
        <begin position="603"/>
        <end position="625"/>
    </location>
</feature>
<evidence type="ECO:0008006" key="4">
    <source>
        <dbReference type="Google" id="ProtNLM"/>
    </source>
</evidence>
<reference evidence="2 3" key="1">
    <citation type="journal article" date="2024" name="Front Chem Biol">
        <title>Unveiling the potential of Daldinia eschscholtzii MFLUCC 19-0629 through bioactivity and bioinformatics studies for enhanced sustainable agriculture production.</title>
        <authorList>
            <person name="Brooks S."/>
            <person name="Weaver J.A."/>
            <person name="Klomchit A."/>
            <person name="Alharthi S.A."/>
            <person name="Onlamun T."/>
            <person name="Nurani R."/>
            <person name="Vong T.K."/>
            <person name="Alberti F."/>
            <person name="Greco C."/>
        </authorList>
    </citation>
    <scope>NUCLEOTIDE SEQUENCE [LARGE SCALE GENOMIC DNA]</scope>
    <source>
        <strain evidence="2">MFLUCC 19-0629</strain>
    </source>
</reference>
<feature type="compositionally biased region" description="Basic residues" evidence="1">
    <location>
        <begin position="361"/>
        <end position="371"/>
    </location>
</feature>
<feature type="compositionally biased region" description="Polar residues" evidence="1">
    <location>
        <begin position="276"/>
        <end position="285"/>
    </location>
</feature>
<keyword evidence="3" id="KW-1185">Reference proteome</keyword>
<dbReference type="PANTHER" id="PTHR38166">
    <property type="entry name" value="C2H2-TYPE DOMAIN-CONTAINING PROTEIN-RELATED"/>
    <property type="match status" value="1"/>
</dbReference>
<accession>A0AAX6MLP6</accession>
<dbReference type="Proteomes" id="UP001369815">
    <property type="component" value="Unassembled WGS sequence"/>
</dbReference>
<proteinExistence type="predicted"/>
<feature type="compositionally biased region" description="Basic and acidic residues" evidence="1">
    <location>
        <begin position="1"/>
        <end position="13"/>
    </location>
</feature>
<feature type="compositionally biased region" description="Polar residues" evidence="1">
    <location>
        <begin position="609"/>
        <end position="625"/>
    </location>
</feature>
<sequence>MEAEHDSETDRPPLDLYTGHATHKSAHGVPSTVELGAESRQRENGVLARSESQSFQSDDSFSSSQSDDPALWPSVHSFGSGSTETQESAFREITPSDMFKLSEETIITEDFGLSEPTLHEHRVNYSLPEYYQDVSHATDIDKSLTTSFPKKAYLWGLDTINKLLPFKSPKAVDPGLGEPFSQNTRFSRLDSTSVREQIVSTSSTHRNMSPGLTPEMDGKEPKGSFDVLQDVPGQNSPETELSLETLGSHVNHSLPSPLPITFNSSHPSSLGNSSNVTEYDSTNSSDFEEDLAEVDHGVLEPLRLPILDGLLEIFFKQFSLLRCQRNDPPSENTEPRPQCCPRTQTQSEPTSKDPLPSTLGKRGRKGSNHHHSGGEEDEEDDEDKYPRKRLHLDRPAEVQPIFWACPFSKWKPLSYRKCCQYILRDISRVKQHLRRYHERPPYCPVCWEVFREEDGFESHMQSRSCSPRPKPDLEGVTAVQQKQLERRSDKQLSKSEQWYAIFTILFPGQPHPDSPYLESDLSSELLSLQTFMATDGLPFVERMARERISPDLMPHHDEVVAFTQTLFQQAIPEILRMYDTTRPIYNVPEIPRRPVLPSVGGNDYDSGYGTLSQTSHDRNSGNQGQDIHEAQDNIITDRPNYTNINVASIDDVRIQASRIEGQVLAYTAQSQDIPTIRAATHPQQPIYDAALDLPSEFTFEDSDAQLFGLGGAATGFADGQYIIWDATFNATLENDASSTSTGQI</sequence>
<evidence type="ECO:0000313" key="3">
    <source>
        <dbReference type="Proteomes" id="UP001369815"/>
    </source>
</evidence>
<feature type="region of interest" description="Disordered" evidence="1">
    <location>
        <begin position="257"/>
        <end position="288"/>
    </location>
</feature>
<name>A0AAX6MLP6_9PEZI</name>
<dbReference type="PANTHER" id="PTHR38166:SF1">
    <property type="entry name" value="C2H2-TYPE DOMAIN-CONTAINING PROTEIN"/>
    <property type="match status" value="1"/>
</dbReference>
<organism evidence="2 3">
    <name type="scientific">Daldinia eschscholtzii</name>
    <dbReference type="NCBI Taxonomy" id="292717"/>
    <lineage>
        <taxon>Eukaryota</taxon>
        <taxon>Fungi</taxon>
        <taxon>Dikarya</taxon>
        <taxon>Ascomycota</taxon>
        <taxon>Pezizomycotina</taxon>
        <taxon>Sordariomycetes</taxon>
        <taxon>Xylariomycetidae</taxon>
        <taxon>Xylariales</taxon>
        <taxon>Hypoxylaceae</taxon>
        <taxon>Daldinia</taxon>
    </lineage>
</organism>
<feature type="compositionally biased region" description="Low complexity" evidence="1">
    <location>
        <begin position="52"/>
        <end position="68"/>
    </location>
</feature>
<feature type="region of interest" description="Disordered" evidence="1">
    <location>
        <begin position="1"/>
        <end position="95"/>
    </location>
</feature>
<feature type="compositionally biased region" description="Low complexity" evidence="1">
    <location>
        <begin position="263"/>
        <end position="275"/>
    </location>
</feature>
<comment type="caution">
    <text evidence="2">The sequence shown here is derived from an EMBL/GenBank/DDBJ whole genome shotgun (WGS) entry which is preliminary data.</text>
</comment>
<gene>
    <name evidence="2" type="ORF">Daesc_005402</name>
</gene>
<feature type="region of interest" description="Disordered" evidence="1">
    <location>
        <begin position="326"/>
        <end position="385"/>
    </location>
</feature>
<evidence type="ECO:0000313" key="2">
    <source>
        <dbReference type="EMBL" id="KAK6953102.1"/>
    </source>
</evidence>
<protein>
    <recommendedName>
        <fullName evidence="4">C2H2-type domain-containing protein</fullName>
    </recommendedName>
</protein>
<dbReference type="AlphaFoldDB" id="A0AAX6MLP6"/>
<evidence type="ECO:0000256" key="1">
    <source>
        <dbReference type="SAM" id="MobiDB-lite"/>
    </source>
</evidence>
<dbReference type="EMBL" id="JBANMG010000005">
    <property type="protein sequence ID" value="KAK6953102.1"/>
    <property type="molecule type" value="Genomic_DNA"/>
</dbReference>
<feature type="region of interest" description="Disordered" evidence="1">
    <location>
        <begin position="199"/>
        <end position="239"/>
    </location>
</feature>
<feature type="compositionally biased region" description="Polar residues" evidence="1">
    <location>
        <begin position="77"/>
        <end position="88"/>
    </location>
</feature>